<sequence>MGHGAGHAAASRSIRHAGQISASHITSLRHDPTTDNCSGSCCTPPYPTPAFSHDEIIHIHDANMYSGRDGELLRSYPLT</sequence>
<keyword evidence="2" id="KW-1185">Reference proteome</keyword>
<comment type="caution">
    <text evidence="1">The sequence shown here is derived from an EMBL/GenBank/DDBJ whole genome shotgun (WGS) entry which is preliminary data.</text>
</comment>
<gene>
    <name evidence="1" type="ORF">EYF80_007426</name>
</gene>
<name>A0A4Z2IWG3_9TELE</name>
<protein>
    <submittedName>
        <fullName evidence="1">Uncharacterized protein</fullName>
    </submittedName>
</protein>
<accession>A0A4Z2IWG3</accession>
<proteinExistence type="predicted"/>
<reference evidence="1 2" key="1">
    <citation type="submission" date="2019-03" db="EMBL/GenBank/DDBJ databases">
        <title>First draft genome of Liparis tanakae, snailfish: a comprehensive survey of snailfish specific genes.</title>
        <authorList>
            <person name="Kim W."/>
            <person name="Song I."/>
            <person name="Jeong J.-H."/>
            <person name="Kim D."/>
            <person name="Kim S."/>
            <person name="Ryu S."/>
            <person name="Song J.Y."/>
            <person name="Lee S.K."/>
        </authorList>
    </citation>
    <scope>NUCLEOTIDE SEQUENCE [LARGE SCALE GENOMIC DNA]</scope>
    <source>
        <tissue evidence="1">Muscle</tissue>
    </source>
</reference>
<organism evidence="1 2">
    <name type="scientific">Liparis tanakae</name>
    <name type="common">Tanaka's snailfish</name>
    <dbReference type="NCBI Taxonomy" id="230148"/>
    <lineage>
        <taxon>Eukaryota</taxon>
        <taxon>Metazoa</taxon>
        <taxon>Chordata</taxon>
        <taxon>Craniata</taxon>
        <taxon>Vertebrata</taxon>
        <taxon>Euteleostomi</taxon>
        <taxon>Actinopterygii</taxon>
        <taxon>Neopterygii</taxon>
        <taxon>Teleostei</taxon>
        <taxon>Neoteleostei</taxon>
        <taxon>Acanthomorphata</taxon>
        <taxon>Eupercaria</taxon>
        <taxon>Perciformes</taxon>
        <taxon>Cottioidei</taxon>
        <taxon>Cottales</taxon>
        <taxon>Liparidae</taxon>
        <taxon>Liparis</taxon>
    </lineage>
</organism>
<evidence type="ECO:0000313" key="2">
    <source>
        <dbReference type="Proteomes" id="UP000314294"/>
    </source>
</evidence>
<evidence type="ECO:0000313" key="1">
    <source>
        <dbReference type="EMBL" id="TNN82305.1"/>
    </source>
</evidence>
<dbReference type="EMBL" id="SRLO01000040">
    <property type="protein sequence ID" value="TNN82305.1"/>
    <property type="molecule type" value="Genomic_DNA"/>
</dbReference>
<dbReference type="AlphaFoldDB" id="A0A4Z2IWG3"/>
<dbReference type="Proteomes" id="UP000314294">
    <property type="component" value="Unassembled WGS sequence"/>
</dbReference>